<evidence type="ECO:0000256" key="2">
    <source>
        <dbReference type="ARBA" id="ARBA00004651"/>
    </source>
</evidence>
<keyword evidence="8 19" id="KW-0169">Cobalamin biosynthesis</keyword>
<evidence type="ECO:0000256" key="17">
    <source>
        <dbReference type="ARBA" id="ARBA00048623"/>
    </source>
</evidence>
<evidence type="ECO:0000256" key="7">
    <source>
        <dbReference type="ARBA" id="ARBA00022475"/>
    </source>
</evidence>
<comment type="catalytic activity">
    <reaction evidence="17 19">
        <text>alpha-ribazole + adenosylcob(III)inamide-GDP = adenosylcob(III)alamin + GMP + H(+)</text>
        <dbReference type="Rhea" id="RHEA:16049"/>
        <dbReference type="ChEBI" id="CHEBI:10329"/>
        <dbReference type="ChEBI" id="CHEBI:15378"/>
        <dbReference type="ChEBI" id="CHEBI:18408"/>
        <dbReference type="ChEBI" id="CHEBI:58115"/>
        <dbReference type="ChEBI" id="CHEBI:60487"/>
        <dbReference type="EC" id="2.7.8.26"/>
    </reaction>
</comment>
<dbReference type="Proteomes" id="UP000318065">
    <property type="component" value="Chromosome"/>
</dbReference>
<evidence type="ECO:0000256" key="11">
    <source>
        <dbReference type="ARBA" id="ARBA00022842"/>
    </source>
</evidence>
<dbReference type="Pfam" id="PF02654">
    <property type="entry name" value="CobS"/>
    <property type="match status" value="1"/>
</dbReference>
<dbReference type="UniPathway" id="UPA00148">
    <property type="reaction ID" value="UER00238"/>
</dbReference>
<dbReference type="InterPro" id="IPR003805">
    <property type="entry name" value="CobS"/>
</dbReference>
<reference evidence="20" key="1">
    <citation type="journal article" date="2019" name="Microbiol. Resour. Announc.">
        <title>Complete Genome Sequence of Rubrobacter xylanophilus Strain AA3-22, Isolated from Arima Onsen in Japan.</title>
        <authorList>
            <person name="Tomariguchi N."/>
            <person name="Miyazaki K."/>
        </authorList>
    </citation>
    <scope>NUCLEOTIDE SEQUENCE [LARGE SCALE GENOMIC DNA]</scope>
    <source>
        <strain evidence="20">AA3-22</strain>
    </source>
</reference>
<dbReference type="PANTHER" id="PTHR34148">
    <property type="entry name" value="ADENOSYLCOBINAMIDE-GDP RIBAZOLETRANSFERASE"/>
    <property type="match status" value="1"/>
</dbReference>
<evidence type="ECO:0000256" key="16">
    <source>
        <dbReference type="ARBA" id="ARBA00032853"/>
    </source>
</evidence>
<dbReference type="NCBIfam" id="TIGR00317">
    <property type="entry name" value="cobS"/>
    <property type="match status" value="1"/>
</dbReference>
<feature type="transmembrane region" description="Helical" evidence="19">
    <location>
        <begin position="61"/>
        <end position="79"/>
    </location>
</feature>
<keyword evidence="13 19" id="KW-0472">Membrane</keyword>
<comment type="subcellular location">
    <subcellularLocation>
        <location evidence="2 19">Cell membrane</location>
        <topology evidence="2 19">Multi-pass membrane protein</topology>
    </subcellularLocation>
</comment>
<comment type="catalytic activity">
    <reaction evidence="18 19">
        <text>alpha-ribazole 5'-phosphate + adenosylcob(III)inamide-GDP = adenosylcob(III)alamin 5'-phosphate + GMP + H(+)</text>
        <dbReference type="Rhea" id="RHEA:23560"/>
        <dbReference type="ChEBI" id="CHEBI:15378"/>
        <dbReference type="ChEBI" id="CHEBI:57918"/>
        <dbReference type="ChEBI" id="CHEBI:58115"/>
        <dbReference type="ChEBI" id="CHEBI:60487"/>
        <dbReference type="ChEBI" id="CHEBI:60493"/>
        <dbReference type="EC" id="2.7.8.26"/>
    </reaction>
</comment>
<dbReference type="PANTHER" id="PTHR34148:SF1">
    <property type="entry name" value="ADENOSYLCOBINAMIDE-GDP RIBAZOLETRANSFERASE"/>
    <property type="match status" value="1"/>
</dbReference>
<dbReference type="EC" id="2.7.8.26" evidence="5 19"/>
<dbReference type="GO" id="GO:0009236">
    <property type="term" value="P:cobalamin biosynthetic process"/>
    <property type="evidence" value="ECO:0007669"/>
    <property type="project" value="UniProtKB-UniRule"/>
</dbReference>
<keyword evidence="11 19" id="KW-0460">Magnesium</keyword>
<comment type="cofactor">
    <cofactor evidence="1 19">
        <name>Mg(2+)</name>
        <dbReference type="ChEBI" id="CHEBI:18420"/>
    </cofactor>
</comment>
<evidence type="ECO:0000313" key="21">
    <source>
        <dbReference type="Proteomes" id="UP000318065"/>
    </source>
</evidence>
<dbReference type="GO" id="GO:0051073">
    <property type="term" value="F:adenosylcobinamide-GDP ribazoletransferase activity"/>
    <property type="evidence" value="ECO:0007669"/>
    <property type="project" value="UniProtKB-UniRule"/>
</dbReference>
<keyword evidence="10 19" id="KW-0812">Transmembrane</keyword>
<evidence type="ECO:0000256" key="8">
    <source>
        <dbReference type="ARBA" id="ARBA00022573"/>
    </source>
</evidence>
<comment type="similarity">
    <text evidence="4 19">Belongs to the CobS family.</text>
</comment>
<evidence type="ECO:0000256" key="12">
    <source>
        <dbReference type="ARBA" id="ARBA00022989"/>
    </source>
</evidence>
<accession>A0A510HQ42</accession>
<evidence type="ECO:0000256" key="19">
    <source>
        <dbReference type="HAMAP-Rule" id="MF_00719"/>
    </source>
</evidence>
<feature type="transmembrane region" description="Helical" evidence="19">
    <location>
        <begin position="108"/>
        <end position="130"/>
    </location>
</feature>
<evidence type="ECO:0000256" key="10">
    <source>
        <dbReference type="ARBA" id="ARBA00022692"/>
    </source>
</evidence>
<evidence type="ECO:0000256" key="6">
    <source>
        <dbReference type="ARBA" id="ARBA00015850"/>
    </source>
</evidence>
<organism evidence="20 21">
    <name type="scientific">Rubrobacter xylanophilus</name>
    <dbReference type="NCBI Taxonomy" id="49319"/>
    <lineage>
        <taxon>Bacteria</taxon>
        <taxon>Bacillati</taxon>
        <taxon>Actinomycetota</taxon>
        <taxon>Rubrobacteria</taxon>
        <taxon>Rubrobacterales</taxon>
        <taxon>Rubrobacteraceae</taxon>
        <taxon>Rubrobacter</taxon>
    </lineage>
</organism>
<name>A0A510HQ42_9ACTN</name>
<comment type="function">
    <text evidence="14 19">Joins adenosylcobinamide-GDP and alpha-ribazole to generate adenosylcobalamin (Ado-cobalamin). Also synthesizes adenosylcobalamin 5'-phosphate from adenosylcobinamide-GDP and alpha-ribazole 5'-phosphate.</text>
</comment>
<gene>
    <name evidence="19 20" type="primary">cobS</name>
    <name evidence="20" type="ORF">RxyAA322_29970</name>
</gene>
<feature type="transmembrane region" description="Helical" evidence="19">
    <location>
        <begin position="32"/>
        <end position="55"/>
    </location>
</feature>
<protein>
    <recommendedName>
        <fullName evidence="6 19">Adenosylcobinamide-GDP ribazoletransferase</fullName>
        <ecNumber evidence="5 19">2.7.8.26</ecNumber>
    </recommendedName>
    <alternativeName>
        <fullName evidence="16 19">Cobalamin synthase</fullName>
    </alternativeName>
    <alternativeName>
        <fullName evidence="15 19">Cobalamin-5'-phosphate synthase</fullName>
    </alternativeName>
</protein>
<evidence type="ECO:0000313" key="20">
    <source>
        <dbReference type="EMBL" id="BBL81143.1"/>
    </source>
</evidence>
<evidence type="ECO:0000256" key="3">
    <source>
        <dbReference type="ARBA" id="ARBA00004663"/>
    </source>
</evidence>
<dbReference type="HAMAP" id="MF_00719">
    <property type="entry name" value="CobS"/>
    <property type="match status" value="1"/>
</dbReference>
<keyword evidence="9 19" id="KW-0808">Transferase</keyword>
<feature type="transmembrane region" description="Helical" evidence="19">
    <location>
        <begin position="204"/>
        <end position="222"/>
    </location>
</feature>
<keyword evidence="21" id="KW-1185">Reference proteome</keyword>
<dbReference type="GO" id="GO:0008818">
    <property type="term" value="F:cobalamin 5'-phosphate synthase activity"/>
    <property type="evidence" value="ECO:0007669"/>
    <property type="project" value="UniProtKB-UniRule"/>
</dbReference>
<dbReference type="AlphaFoldDB" id="A0A510HQ42"/>
<evidence type="ECO:0000256" key="5">
    <source>
        <dbReference type="ARBA" id="ARBA00013200"/>
    </source>
</evidence>
<dbReference type="EMBL" id="AP019791">
    <property type="protein sequence ID" value="BBL81143.1"/>
    <property type="molecule type" value="Genomic_DNA"/>
</dbReference>
<evidence type="ECO:0000256" key="9">
    <source>
        <dbReference type="ARBA" id="ARBA00022679"/>
    </source>
</evidence>
<evidence type="ECO:0000256" key="1">
    <source>
        <dbReference type="ARBA" id="ARBA00001946"/>
    </source>
</evidence>
<dbReference type="GO" id="GO:0005886">
    <property type="term" value="C:plasma membrane"/>
    <property type="evidence" value="ECO:0007669"/>
    <property type="project" value="UniProtKB-SubCell"/>
</dbReference>
<keyword evidence="12 19" id="KW-1133">Transmembrane helix</keyword>
<evidence type="ECO:0000256" key="14">
    <source>
        <dbReference type="ARBA" id="ARBA00025228"/>
    </source>
</evidence>
<feature type="transmembrane region" description="Helical" evidence="19">
    <location>
        <begin position="136"/>
        <end position="161"/>
    </location>
</feature>
<evidence type="ECO:0000256" key="15">
    <source>
        <dbReference type="ARBA" id="ARBA00032605"/>
    </source>
</evidence>
<sequence>MLEDFARALGFLTVLPLPCSPRDESGSFGRSFGWFPAVGLLLGALLGGGALAAGAVLPPPVSAALVVALWVLLTGGLHLDGLMDTCDGLFAAKSPRERLEIMSDTHPGAFGVLGAVCVLLVKYGALLSLLRTDALLLLAGLLFAPVLGRWTMAAAAILLPYARHGESLGGRFRRGAGRAQLALASGWMLAVFAALAPVQGVRTVAALAAGLTLAGALVVLALRRLSGLTGDVYGGLGELAEAGALAAFVAGCCR</sequence>
<proteinExistence type="inferred from homology"/>
<comment type="pathway">
    <text evidence="3 19">Cofactor biosynthesis; adenosylcobalamin biosynthesis; adenosylcobalamin from cob(II)yrinate a,c-diamide: step 7/7.</text>
</comment>
<evidence type="ECO:0000256" key="18">
    <source>
        <dbReference type="ARBA" id="ARBA00049504"/>
    </source>
</evidence>
<feature type="transmembrane region" description="Helical" evidence="19">
    <location>
        <begin position="181"/>
        <end position="198"/>
    </location>
</feature>
<keyword evidence="7 19" id="KW-1003">Cell membrane</keyword>
<evidence type="ECO:0000256" key="13">
    <source>
        <dbReference type="ARBA" id="ARBA00023136"/>
    </source>
</evidence>
<evidence type="ECO:0000256" key="4">
    <source>
        <dbReference type="ARBA" id="ARBA00010561"/>
    </source>
</evidence>